<keyword evidence="2 3" id="KW-0040">ANK repeat</keyword>
<proteinExistence type="predicted"/>
<evidence type="ECO:0000313" key="7">
    <source>
        <dbReference type="Proteomes" id="UP000095280"/>
    </source>
</evidence>
<accession>A0A1I8HP62</accession>
<feature type="region of interest" description="Disordered" evidence="5">
    <location>
        <begin position="356"/>
        <end position="379"/>
    </location>
</feature>
<evidence type="ECO:0000256" key="1">
    <source>
        <dbReference type="ARBA" id="ARBA00022737"/>
    </source>
</evidence>
<dbReference type="SUPFAM" id="SSF48403">
    <property type="entry name" value="Ankyrin repeat"/>
    <property type="match status" value="1"/>
</dbReference>
<dbReference type="GO" id="GO:0005524">
    <property type="term" value="F:ATP binding"/>
    <property type="evidence" value="ECO:0007669"/>
    <property type="project" value="UniProtKB-UniRule"/>
</dbReference>
<feature type="binding site" evidence="4">
    <location>
        <position position="1216"/>
    </location>
    <ligand>
        <name>ATP</name>
        <dbReference type="ChEBI" id="CHEBI:30616"/>
    </ligand>
</feature>
<dbReference type="Gene3D" id="1.25.40.20">
    <property type="entry name" value="Ankyrin repeat-containing domain"/>
    <property type="match status" value="3"/>
</dbReference>
<dbReference type="Proteomes" id="UP000095280">
    <property type="component" value="Unplaced"/>
</dbReference>
<dbReference type="InterPro" id="IPR032675">
    <property type="entry name" value="LRR_dom_sf"/>
</dbReference>
<feature type="region of interest" description="Disordered" evidence="5">
    <location>
        <begin position="682"/>
        <end position="705"/>
    </location>
</feature>
<dbReference type="PROSITE" id="PS00107">
    <property type="entry name" value="PROTEIN_KINASE_ATP"/>
    <property type="match status" value="1"/>
</dbReference>
<dbReference type="InterPro" id="IPR002110">
    <property type="entry name" value="Ankyrin_rpt"/>
</dbReference>
<dbReference type="Gene3D" id="1.10.510.10">
    <property type="entry name" value="Transferase(Phosphotransferase) domain 1"/>
    <property type="match status" value="1"/>
</dbReference>
<dbReference type="PROSITE" id="PS50297">
    <property type="entry name" value="ANK_REP_REGION"/>
    <property type="match status" value="1"/>
</dbReference>
<dbReference type="Gene3D" id="3.80.10.10">
    <property type="entry name" value="Ribonuclease Inhibitor"/>
    <property type="match status" value="1"/>
</dbReference>
<evidence type="ECO:0000256" key="2">
    <source>
        <dbReference type="ARBA" id="ARBA00023043"/>
    </source>
</evidence>
<dbReference type="PANTHER" id="PTHR24203">
    <property type="entry name" value="ANKYRIN REPEAT FAMILY PROTEIN"/>
    <property type="match status" value="1"/>
</dbReference>
<feature type="compositionally biased region" description="Low complexity" evidence="5">
    <location>
        <begin position="370"/>
        <end position="379"/>
    </location>
</feature>
<evidence type="ECO:0000256" key="3">
    <source>
        <dbReference type="PROSITE-ProRule" id="PRU00023"/>
    </source>
</evidence>
<feature type="region of interest" description="Disordered" evidence="5">
    <location>
        <begin position="576"/>
        <end position="605"/>
    </location>
</feature>
<feature type="compositionally biased region" description="Basic residues" evidence="5">
    <location>
        <begin position="593"/>
        <end position="604"/>
    </location>
</feature>
<keyword evidence="1" id="KW-0677">Repeat</keyword>
<dbReference type="InterPro" id="IPR006553">
    <property type="entry name" value="Leu-rich_rpt_Cys-con_subtyp"/>
</dbReference>
<dbReference type="PROSITE" id="PS50088">
    <property type="entry name" value="ANK_REPEAT"/>
    <property type="match status" value="1"/>
</dbReference>
<dbReference type="SUPFAM" id="SSF56112">
    <property type="entry name" value="Protein kinase-like (PK-like)"/>
    <property type="match status" value="1"/>
</dbReference>
<keyword evidence="4" id="KW-0547">Nucleotide-binding</keyword>
<dbReference type="SMART" id="SM00367">
    <property type="entry name" value="LRR_CC"/>
    <property type="match status" value="1"/>
</dbReference>
<organism evidence="7 8">
    <name type="scientific">Macrostomum lignano</name>
    <dbReference type="NCBI Taxonomy" id="282301"/>
    <lineage>
        <taxon>Eukaryota</taxon>
        <taxon>Metazoa</taxon>
        <taxon>Spiralia</taxon>
        <taxon>Lophotrochozoa</taxon>
        <taxon>Platyhelminthes</taxon>
        <taxon>Rhabditophora</taxon>
        <taxon>Macrostomorpha</taxon>
        <taxon>Macrostomida</taxon>
        <taxon>Macrostomidae</taxon>
        <taxon>Macrostomum</taxon>
    </lineage>
</organism>
<dbReference type="SMART" id="SM00248">
    <property type="entry name" value="ANK"/>
    <property type="match status" value="7"/>
</dbReference>
<feature type="region of interest" description="Disordered" evidence="5">
    <location>
        <begin position="446"/>
        <end position="467"/>
    </location>
</feature>
<sequence>MRNRVAEIGSRVSEMGNRVPEIGNRVAEMGSRVAEMGNRVAEMVAEMGTRYDIMDKVARTQRKAVELQDLQTAMMSGCSSISDIGVGYLSTMPKLRSLCLRWCSSLSDTSIRHILNLRTLSFLSAAGNSRISGDGFCHLIRMRQLRAVELTNCPSATATIRKFLNAHLPSCRPIRKFGAHFNKTAQPIRIDVFHYNKLWSSWRLFKPVFLARSDLNRLSRGGTFPTFLVPGARPSFLDPRIATSPLIIKDESPAPESTEETSESNWSRRLLLVSTEPLSATVSSSLMTCRRCCLCCLKKGPFKQLVTCSSGRRSATRRSRASSVTSCVTKSALFKLRNGPPARRVSARLTADTANSPALDFSSTAGSGGRPRSWPSSPASWAALKPNSVAAKRVLLVQAEHLSRSGHAGHNQRRHLCGGRARQAAELHNAAWGDLANVADAANSMTGSGRAVSGRLSQQPGRGEQRPRRLVVGLRLLDKSDPVAMIVAVNCVNNAGVETVGWIANPGYHLVKDRRLCSERILSRRSCKARRSSAKKAGEQRRGLPSSLRISDHCALVKRLAWPAFALSRWSHRQRHRRRRKSSAYGGTPAPRVRSRTGCRRSDKRPRLQLDLRTGHCQIGAPSIVSAAFLTSATVAAASALAAVAVVPPLFAAFSFSLKWQQWQRQQRRACVAAWETEPRQQGVQQSGSQQAWSKTWPSLDGSAQEGARTSTTCVCISIDFVGHWPLPRRSFWTFNRWLQLAVQGEISLVRRFATADLVKTVDDDKGWTVLMLVATADTCNETPVSTTKCIEYFLFQGADPMSRDEESGDTAAHLAARRNQLRLLALLPFDSKWLLNWRGATPLMEAALSGSRDCAKHLLHLLRLKKWNQKSNDKRLRLLELKDSEGRSALDIAKSSGHHDLARLIERSIRAGVPAEASGLEFLQKHQGWSSCRSIRVGVPVEASGLEFLQKHQGWSSCRSIRAGVPAEASGLEFLQKHQGWSSCRSIRAGVPAEASGLEFLQKHQGWSSFRSIREVVTIENLTQLVDSTDSEALKASAALNWESCDLPNWWGQTALMRAAGNCRLTDETLWQRLMQCGDPTSASVDGFTCLHQAAGAGNSAAVSALIRAGAPPNARDSRGHTAIMVAARRAPTPVARQIGQILLDYGANWRLAEWETGRTALEIAEAYGRSELADLLLRCAPFVKRWDKERLLGRGGFGEVHEVVTDLGVRCAAKIIRLPVQLGDQPESTKKEIDRSIESERNLCQLQHDNIVKFLHICQPEISVVVLFMELLKGRSLERFLNRLPLEESQIQDFTR</sequence>
<dbReference type="InterPro" id="IPR000719">
    <property type="entry name" value="Prot_kinase_dom"/>
</dbReference>
<evidence type="ECO:0000256" key="4">
    <source>
        <dbReference type="PROSITE-ProRule" id="PRU10141"/>
    </source>
</evidence>
<dbReference type="InterPro" id="IPR011009">
    <property type="entry name" value="Kinase-like_dom_sf"/>
</dbReference>
<evidence type="ECO:0000313" key="8">
    <source>
        <dbReference type="WBParaSite" id="maker-uti_cns_0007070-snap-gene-0.4-mRNA-1"/>
    </source>
</evidence>
<feature type="domain" description="Protein kinase" evidence="6">
    <location>
        <begin position="1188"/>
        <end position="1298"/>
    </location>
</feature>
<dbReference type="InterPro" id="IPR036770">
    <property type="entry name" value="Ankyrin_rpt-contain_sf"/>
</dbReference>
<dbReference type="SUPFAM" id="SSF52047">
    <property type="entry name" value="RNI-like"/>
    <property type="match status" value="1"/>
</dbReference>
<dbReference type="Pfam" id="PF00069">
    <property type="entry name" value="Pkinase"/>
    <property type="match status" value="1"/>
</dbReference>
<keyword evidence="4" id="KW-0067">ATP-binding</keyword>
<reference evidence="8" key="1">
    <citation type="submission" date="2016-11" db="UniProtKB">
        <authorList>
            <consortium name="WormBaseParasite"/>
        </authorList>
    </citation>
    <scope>IDENTIFICATION</scope>
</reference>
<keyword evidence="7" id="KW-1185">Reference proteome</keyword>
<dbReference type="PANTHER" id="PTHR24203:SF45">
    <property type="entry name" value="ANKYRIN REPEAT DOMAIN 6"/>
    <property type="match status" value="1"/>
</dbReference>
<feature type="compositionally biased region" description="Low complexity" evidence="5">
    <location>
        <begin position="682"/>
        <end position="691"/>
    </location>
</feature>
<dbReference type="GO" id="GO:0004672">
    <property type="term" value="F:protein kinase activity"/>
    <property type="evidence" value="ECO:0007669"/>
    <property type="project" value="InterPro"/>
</dbReference>
<dbReference type="PROSITE" id="PS50011">
    <property type="entry name" value="PROTEIN_KINASE_DOM"/>
    <property type="match status" value="1"/>
</dbReference>
<evidence type="ECO:0000256" key="5">
    <source>
        <dbReference type="SAM" id="MobiDB-lite"/>
    </source>
</evidence>
<evidence type="ECO:0000259" key="6">
    <source>
        <dbReference type="PROSITE" id="PS50011"/>
    </source>
</evidence>
<dbReference type="WBParaSite" id="maker-uti_cns_0007070-snap-gene-0.4-mRNA-1">
    <property type="protein sequence ID" value="maker-uti_cns_0007070-snap-gene-0.4-mRNA-1"/>
    <property type="gene ID" value="maker-uti_cns_0007070-snap-gene-0.4"/>
</dbReference>
<dbReference type="Pfam" id="PF12796">
    <property type="entry name" value="Ank_2"/>
    <property type="match status" value="2"/>
</dbReference>
<feature type="repeat" description="ANK" evidence="3">
    <location>
        <begin position="1087"/>
        <end position="1119"/>
    </location>
</feature>
<protein>
    <submittedName>
        <fullName evidence="8">Protein kinase domain-containing protein</fullName>
    </submittedName>
</protein>
<name>A0A1I8HP62_9PLAT</name>
<dbReference type="InterPro" id="IPR017441">
    <property type="entry name" value="Protein_kinase_ATP_BS"/>
</dbReference>